<sequence length="50" mass="5774">MATDIKQKIEQQKRRVLITLAVFFWDVDLSFDCDLAFPQANPNTAFTVVK</sequence>
<reference evidence="1 2" key="1">
    <citation type="journal article" date="2014" name="Genome Announc.">
        <title>Draft Genome Sequences of Two Vibrionaceae Species, Vibrio ponticus C121 and Photobacterium aphoticum C119, Isolated as Coral Reef Microbiota.</title>
        <authorList>
            <person name="Al-saari N."/>
            <person name="Meirelles P.M."/>
            <person name="Mino S."/>
            <person name="Suda W."/>
            <person name="Oshima K."/>
            <person name="Hattori M."/>
            <person name="Ohkuma M."/>
            <person name="Thompson F.L."/>
            <person name="Gomez-Gil B."/>
            <person name="Sawabe T."/>
            <person name="Sawabe T."/>
        </authorList>
    </citation>
    <scope>NUCLEOTIDE SEQUENCE [LARGE SCALE GENOMIC DNA]</scope>
    <source>
        <strain evidence="1 2">JCM 19237</strain>
    </source>
</reference>
<accession>A0A090REP7</accession>
<organism evidence="1 2">
    <name type="scientific">Photobacterium aphoticum</name>
    <dbReference type="NCBI Taxonomy" id="754436"/>
    <lineage>
        <taxon>Bacteria</taxon>
        <taxon>Pseudomonadati</taxon>
        <taxon>Pseudomonadota</taxon>
        <taxon>Gammaproteobacteria</taxon>
        <taxon>Vibrionales</taxon>
        <taxon>Vibrionaceae</taxon>
        <taxon>Photobacterium</taxon>
    </lineage>
</organism>
<dbReference type="AlphaFoldDB" id="A0A090REP7"/>
<comment type="caution">
    <text evidence="1">The sequence shown here is derived from an EMBL/GenBank/DDBJ whole genome shotgun (WGS) entry which is preliminary data.</text>
</comment>
<evidence type="ECO:0000313" key="1">
    <source>
        <dbReference type="EMBL" id="GAL06017.1"/>
    </source>
</evidence>
<dbReference type="Proteomes" id="UP000029227">
    <property type="component" value="Unassembled WGS sequence"/>
</dbReference>
<name>A0A090REP7_9GAMM</name>
<proteinExistence type="predicted"/>
<evidence type="ECO:0000313" key="2">
    <source>
        <dbReference type="Proteomes" id="UP000029227"/>
    </source>
</evidence>
<dbReference type="STRING" id="754436.JCM19237_1657"/>
<dbReference type="EMBL" id="BBMN01000009">
    <property type="protein sequence ID" value="GAL06017.1"/>
    <property type="molecule type" value="Genomic_DNA"/>
</dbReference>
<protein>
    <submittedName>
        <fullName evidence="1">Uncharacterized protein</fullName>
    </submittedName>
</protein>
<gene>
    <name evidence="1" type="ORF">JCM19237_1657</name>
</gene>